<evidence type="ECO:0000256" key="4">
    <source>
        <dbReference type="ARBA" id="ARBA00023136"/>
    </source>
</evidence>
<dbReference type="Pfam" id="PF07690">
    <property type="entry name" value="MFS_1"/>
    <property type="match status" value="1"/>
</dbReference>
<dbReference type="InterPro" id="IPR050382">
    <property type="entry name" value="MFS_Na/Anion_cotransporter"/>
</dbReference>
<feature type="transmembrane region" description="Helical" evidence="6">
    <location>
        <begin position="184"/>
        <end position="201"/>
    </location>
</feature>
<sequence>MASPATSLPPKPADPGRSPRPSARAWSVTAMIVMFATINWADKALIGVVAQPLKEELGLTSAQIGFAGSAFFFLFSISGAAVGLIGDRVQIRWILFALAGIWGLIQFPLVIAGTFAVLLATRIALGAAEGPATAMANTAVFQWFPPEKRAFPSALVTSGSSFAKIAAAPVLTLIVAAWGWHAGFLTMAVVSFVWCGVWLLVGKEGPYARRAGDADSDSAPGDSETPPHQLVRLPLRDILLTKSFIGALIGTFTVYGLVSASITWIPSYFEAGLGYSRLSSGFMFGLPSIASLVMMFASTFVTDRLADRNFSSRVTRVWTTTAFLVVGGLALACLPFIGVPVAVVAVLVFGYGCASVALPMMNAVVSQIAPAHQLSSTLGIFLAVQNLSGLIAPALVGILVDRAPDPLSGYSLAYQIFGLSILVGGLVVLLLVHPAQDAARVRAKLTAREAAAESHT</sequence>
<keyword evidence="3 6" id="KW-1133">Transmembrane helix</keyword>
<keyword evidence="2 6" id="KW-0812">Transmembrane</keyword>
<feature type="region of interest" description="Disordered" evidence="5">
    <location>
        <begin position="1"/>
        <end position="22"/>
    </location>
</feature>
<evidence type="ECO:0000313" key="8">
    <source>
        <dbReference type="EMBL" id="MDV6280133.1"/>
    </source>
</evidence>
<evidence type="ECO:0000313" key="9">
    <source>
        <dbReference type="Proteomes" id="UP001185737"/>
    </source>
</evidence>
<dbReference type="SUPFAM" id="SSF103473">
    <property type="entry name" value="MFS general substrate transporter"/>
    <property type="match status" value="1"/>
</dbReference>
<dbReference type="InterPro" id="IPR036259">
    <property type="entry name" value="MFS_trans_sf"/>
</dbReference>
<name>A0ABU4CA17_RHOJO</name>
<evidence type="ECO:0000256" key="5">
    <source>
        <dbReference type="SAM" id="MobiDB-lite"/>
    </source>
</evidence>
<dbReference type="EMBL" id="JAWLKA010000003">
    <property type="protein sequence ID" value="MDV6280133.1"/>
    <property type="molecule type" value="Genomic_DNA"/>
</dbReference>
<keyword evidence="4 6" id="KW-0472">Membrane</keyword>
<accession>A0ABU4CA17</accession>
<evidence type="ECO:0000256" key="3">
    <source>
        <dbReference type="ARBA" id="ARBA00022989"/>
    </source>
</evidence>
<evidence type="ECO:0000256" key="1">
    <source>
        <dbReference type="ARBA" id="ARBA00004651"/>
    </source>
</evidence>
<evidence type="ECO:0000256" key="2">
    <source>
        <dbReference type="ARBA" id="ARBA00022692"/>
    </source>
</evidence>
<feature type="transmembrane region" description="Helical" evidence="6">
    <location>
        <begin position="343"/>
        <end position="365"/>
    </location>
</feature>
<feature type="transmembrane region" description="Helical" evidence="6">
    <location>
        <begin position="156"/>
        <end position="178"/>
    </location>
</feature>
<dbReference type="InterPro" id="IPR011701">
    <property type="entry name" value="MFS"/>
</dbReference>
<evidence type="ECO:0000259" key="7">
    <source>
        <dbReference type="PROSITE" id="PS50850"/>
    </source>
</evidence>
<dbReference type="Proteomes" id="UP001185737">
    <property type="component" value="Unassembled WGS sequence"/>
</dbReference>
<feature type="transmembrane region" description="Helical" evidence="6">
    <location>
        <begin position="244"/>
        <end position="269"/>
    </location>
</feature>
<dbReference type="RefSeq" id="WP_317567775.1">
    <property type="nucleotide sequence ID" value="NZ_JAWLKA010000003.1"/>
</dbReference>
<reference evidence="8 9" key="1">
    <citation type="submission" date="2023-10" db="EMBL/GenBank/DDBJ databases">
        <title>Development of a sustainable strategy for remediation of hydrocarbon-contaminated territories based on the waste exchange concept.</title>
        <authorList>
            <person name="Krivoruchko A."/>
        </authorList>
    </citation>
    <scope>NUCLEOTIDE SEQUENCE [LARGE SCALE GENOMIC DNA]</scope>
    <source>
        <strain evidence="8 9">IEGM 60</strain>
    </source>
</reference>
<proteinExistence type="predicted"/>
<dbReference type="PROSITE" id="PS50850">
    <property type="entry name" value="MFS"/>
    <property type="match status" value="1"/>
</dbReference>
<organism evidence="8 9">
    <name type="scientific">Rhodococcus jostii</name>
    <dbReference type="NCBI Taxonomy" id="132919"/>
    <lineage>
        <taxon>Bacteria</taxon>
        <taxon>Bacillati</taxon>
        <taxon>Actinomycetota</taxon>
        <taxon>Actinomycetes</taxon>
        <taxon>Mycobacteriales</taxon>
        <taxon>Nocardiaceae</taxon>
        <taxon>Rhodococcus</taxon>
    </lineage>
</organism>
<comment type="caution">
    <text evidence="8">The sequence shown here is derived from an EMBL/GenBank/DDBJ whole genome shotgun (WGS) entry which is preliminary data.</text>
</comment>
<dbReference type="PANTHER" id="PTHR11662:SF450">
    <property type="entry name" value="BLR1003 PROTEIN"/>
    <property type="match status" value="1"/>
</dbReference>
<feature type="transmembrane region" description="Helical" evidence="6">
    <location>
        <begin position="123"/>
        <end position="144"/>
    </location>
</feature>
<dbReference type="InterPro" id="IPR020846">
    <property type="entry name" value="MFS_dom"/>
</dbReference>
<dbReference type="PANTHER" id="PTHR11662">
    <property type="entry name" value="SOLUTE CARRIER FAMILY 17"/>
    <property type="match status" value="1"/>
</dbReference>
<feature type="transmembrane region" description="Helical" evidence="6">
    <location>
        <begin position="93"/>
        <end position="117"/>
    </location>
</feature>
<evidence type="ECO:0000256" key="6">
    <source>
        <dbReference type="SAM" id="Phobius"/>
    </source>
</evidence>
<comment type="subcellular location">
    <subcellularLocation>
        <location evidence="1">Cell membrane</location>
        <topology evidence="1">Multi-pass membrane protein</topology>
    </subcellularLocation>
</comment>
<feature type="transmembrane region" description="Helical" evidence="6">
    <location>
        <begin position="314"/>
        <end position="337"/>
    </location>
</feature>
<feature type="transmembrane region" description="Helical" evidence="6">
    <location>
        <begin position="412"/>
        <end position="432"/>
    </location>
</feature>
<feature type="transmembrane region" description="Helical" evidence="6">
    <location>
        <begin position="61"/>
        <end position="86"/>
    </location>
</feature>
<dbReference type="Gene3D" id="1.20.1250.20">
    <property type="entry name" value="MFS general substrate transporter like domains"/>
    <property type="match status" value="2"/>
</dbReference>
<feature type="transmembrane region" description="Helical" evidence="6">
    <location>
        <begin position="281"/>
        <end position="302"/>
    </location>
</feature>
<feature type="transmembrane region" description="Helical" evidence="6">
    <location>
        <begin position="377"/>
        <end position="400"/>
    </location>
</feature>
<feature type="domain" description="Major facilitator superfamily (MFS) profile" evidence="7">
    <location>
        <begin position="28"/>
        <end position="436"/>
    </location>
</feature>
<gene>
    <name evidence="8" type="ORF">R3Q59_06425</name>
</gene>
<protein>
    <submittedName>
        <fullName evidence="8">MFS transporter</fullName>
    </submittedName>
</protein>
<keyword evidence="9" id="KW-1185">Reference proteome</keyword>